<dbReference type="GO" id="GO:0009535">
    <property type="term" value="C:chloroplast thylakoid membrane"/>
    <property type="evidence" value="ECO:0007669"/>
    <property type="project" value="TreeGrafter"/>
</dbReference>
<dbReference type="PaxDb" id="3827-XP_004513309.1"/>
<dbReference type="GO" id="GO:0003729">
    <property type="term" value="F:mRNA binding"/>
    <property type="evidence" value="ECO:0007669"/>
    <property type="project" value="TreeGrafter"/>
</dbReference>
<gene>
    <name evidence="5" type="primary">LOC101509156</name>
</gene>
<dbReference type="GO" id="GO:1901259">
    <property type="term" value="P:chloroplast rRNA processing"/>
    <property type="evidence" value="ECO:0007669"/>
    <property type="project" value="TreeGrafter"/>
</dbReference>
<proteinExistence type="predicted"/>
<keyword evidence="1 2" id="KW-0694">RNA-binding</keyword>
<dbReference type="InterPro" id="IPR050502">
    <property type="entry name" value="Euk_RNA-bind_prot"/>
</dbReference>
<evidence type="ECO:0000313" key="4">
    <source>
        <dbReference type="Proteomes" id="UP000087171"/>
    </source>
</evidence>
<dbReference type="Gene3D" id="3.30.70.330">
    <property type="match status" value="1"/>
</dbReference>
<protein>
    <submittedName>
        <fullName evidence="5">28 kDa ribonucleoprotein, chloroplastic-like</fullName>
    </submittedName>
</protein>
<dbReference type="RefSeq" id="XP_027193558.1">
    <property type="nucleotide sequence ID" value="XM_027337757.1"/>
</dbReference>
<reference evidence="5" key="1">
    <citation type="submission" date="2025-08" db="UniProtKB">
        <authorList>
            <consortium name="RefSeq"/>
        </authorList>
    </citation>
    <scope>IDENTIFICATION</scope>
    <source>
        <tissue evidence="5">Etiolated seedlings</tissue>
    </source>
</reference>
<dbReference type="PANTHER" id="PTHR48025:SF14">
    <property type="entry name" value="NUCLEOTIDE-BINDING ALPHA-BETA PLAIT DOMAIN-CONTAINING PROTEIN-RELATED"/>
    <property type="match status" value="1"/>
</dbReference>
<dbReference type="PANTHER" id="PTHR48025">
    <property type="entry name" value="OS02G0815200 PROTEIN"/>
    <property type="match status" value="1"/>
</dbReference>
<dbReference type="InterPro" id="IPR035979">
    <property type="entry name" value="RBD_domain_sf"/>
</dbReference>
<evidence type="ECO:0000259" key="3">
    <source>
        <dbReference type="PROSITE" id="PS50102"/>
    </source>
</evidence>
<evidence type="ECO:0000256" key="2">
    <source>
        <dbReference type="PROSITE-ProRule" id="PRU00176"/>
    </source>
</evidence>
<dbReference type="PROSITE" id="PS50102">
    <property type="entry name" value="RRM"/>
    <property type="match status" value="1"/>
</dbReference>
<evidence type="ECO:0000256" key="1">
    <source>
        <dbReference type="ARBA" id="ARBA00022884"/>
    </source>
</evidence>
<dbReference type="OrthoDB" id="439808at2759"/>
<dbReference type="InterPro" id="IPR000504">
    <property type="entry name" value="RRM_dom"/>
</dbReference>
<dbReference type="KEGG" id="cam:101509156"/>
<feature type="domain" description="RRM" evidence="3">
    <location>
        <begin position="87"/>
        <end position="147"/>
    </location>
</feature>
<keyword evidence="4" id="KW-1185">Reference proteome</keyword>
<accession>A0A3Q7XXP5</accession>
<dbReference type="InterPro" id="IPR012677">
    <property type="entry name" value="Nucleotide-bd_a/b_plait_sf"/>
</dbReference>
<dbReference type="GeneID" id="101509156"/>
<dbReference type="SUPFAM" id="SSF54928">
    <property type="entry name" value="RNA-binding domain, RBD"/>
    <property type="match status" value="1"/>
</dbReference>
<organism evidence="4 5">
    <name type="scientific">Cicer arietinum</name>
    <name type="common">Chickpea</name>
    <name type="synonym">Garbanzo</name>
    <dbReference type="NCBI Taxonomy" id="3827"/>
    <lineage>
        <taxon>Eukaryota</taxon>
        <taxon>Viridiplantae</taxon>
        <taxon>Streptophyta</taxon>
        <taxon>Embryophyta</taxon>
        <taxon>Tracheophyta</taxon>
        <taxon>Spermatophyta</taxon>
        <taxon>Magnoliopsida</taxon>
        <taxon>eudicotyledons</taxon>
        <taxon>Gunneridae</taxon>
        <taxon>Pentapetalae</taxon>
        <taxon>rosids</taxon>
        <taxon>fabids</taxon>
        <taxon>Fabales</taxon>
        <taxon>Fabaceae</taxon>
        <taxon>Papilionoideae</taxon>
        <taxon>50 kb inversion clade</taxon>
        <taxon>NPAAA clade</taxon>
        <taxon>Hologalegina</taxon>
        <taxon>IRL clade</taxon>
        <taxon>Cicereae</taxon>
        <taxon>Cicer</taxon>
    </lineage>
</organism>
<dbReference type="Proteomes" id="UP000087171">
    <property type="component" value="Unplaced"/>
</dbReference>
<evidence type="ECO:0000313" key="5">
    <source>
        <dbReference type="RefSeq" id="XP_027193558.1"/>
    </source>
</evidence>
<dbReference type="AlphaFoldDB" id="A0A3Q7XXP5"/>
<dbReference type="STRING" id="3827.A0A3Q7XXP5"/>
<dbReference type="Pfam" id="PF00076">
    <property type="entry name" value="RRM_1"/>
    <property type="match status" value="1"/>
</dbReference>
<sequence length="147" mass="16728">MSFIFMTHTLAWKFVPDALAPSLSQMYLPFLYLLEAHISNIIGLKLPNAIFRRMDLFATLLITWGNTDVSEAESNEAGSFEELFEDLNIFVANLPFDVDSEKLALLFEQVGTVEVAEVIYNRDIDRSRGFEFVTMSTMEEVENGCEL</sequence>
<name>A0A3Q7XXP5_CICAR</name>